<gene>
    <name evidence="4" type="ORF">BK138_10115</name>
</gene>
<evidence type="ECO:0000256" key="1">
    <source>
        <dbReference type="ARBA" id="ARBA00008635"/>
    </source>
</evidence>
<comment type="similarity">
    <text evidence="1">Belongs to the DinB family.</text>
</comment>
<dbReference type="Proteomes" id="UP000187172">
    <property type="component" value="Unassembled WGS sequence"/>
</dbReference>
<dbReference type="RefSeq" id="WP_076169603.1">
    <property type="nucleotide sequence ID" value="NZ_MRTP01000001.1"/>
</dbReference>
<proteinExistence type="inferred from homology"/>
<comment type="caution">
    <text evidence="4">The sequence shown here is derived from an EMBL/GenBank/DDBJ whole genome shotgun (WGS) entry which is preliminary data.</text>
</comment>
<dbReference type="SUPFAM" id="SSF109854">
    <property type="entry name" value="DinB/YfiT-like putative metalloenzymes"/>
    <property type="match status" value="1"/>
</dbReference>
<evidence type="ECO:0000256" key="3">
    <source>
        <dbReference type="PIRSR" id="PIRSR607837-1"/>
    </source>
</evidence>
<keyword evidence="5" id="KW-1185">Reference proteome</keyword>
<dbReference type="Gene3D" id="1.20.120.450">
    <property type="entry name" value="dinb family like domain"/>
    <property type="match status" value="1"/>
</dbReference>
<dbReference type="AlphaFoldDB" id="A0A1R1F5H8"/>
<feature type="binding site" evidence="3">
    <location>
        <position position="48"/>
    </location>
    <ligand>
        <name>a divalent metal cation</name>
        <dbReference type="ChEBI" id="CHEBI:60240"/>
    </ligand>
</feature>
<dbReference type="PANTHER" id="PTHR37302">
    <property type="entry name" value="SLR1116 PROTEIN"/>
    <property type="match status" value="1"/>
</dbReference>
<sequence length="173" mass="20208">MKKYALQQFDYHVWANRQVCEHLQKLSDEVYRKQIVSVFPTIYDTIVHIYVIDRGWLTFLTEGGVSELSEEYFEHLKNTIEIIVAETNGKRIEELGQMQDELAASFRSFIEQHEDIEAVYPSGTFNARCVDYIQHMVNHGTYHRGSVTAMLRQLGHPGIPTDYAFYLYNLSHL</sequence>
<protein>
    <submittedName>
        <fullName evidence="4">Damage-inducible protein DinB</fullName>
    </submittedName>
</protein>
<feature type="binding site" evidence="3">
    <location>
        <position position="143"/>
    </location>
    <ligand>
        <name>a divalent metal cation</name>
        <dbReference type="ChEBI" id="CHEBI:60240"/>
    </ligand>
</feature>
<dbReference type="GO" id="GO:0046872">
    <property type="term" value="F:metal ion binding"/>
    <property type="evidence" value="ECO:0007669"/>
    <property type="project" value="UniProtKB-KW"/>
</dbReference>
<reference evidence="4 5" key="1">
    <citation type="submission" date="2016-11" db="EMBL/GenBank/DDBJ databases">
        <title>Paenibacillus species isolates.</title>
        <authorList>
            <person name="Beno S.M."/>
        </authorList>
    </citation>
    <scope>NUCLEOTIDE SEQUENCE [LARGE SCALE GENOMIC DNA]</scope>
    <source>
        <strain evidence="4 5">FSL R5-0378</strain>
    </source>
</reference>
<dbReference type="EMBL" id="MRTP01000001">
    <property type="protein sequence ID" value="OMF59196.1"/>
    <property type="molecule type" value="Genomic_DNA"/>
</dbReference>
<evidence type="ECO:0000313" key="5">
    <source>
        <dbReference type="Proteomes" id="UP000187172"/>
    </source>
</evidence>
<evidence type="ECO:0000313" key="4">
    <source>
        <dbReference type="EMBL" id="OMF59196.1"/>
    </source>
</evidence>
<dbReference type="InterPro" id="IPR007837">
    <property type="entry name" value="DinB"/>
</dbReference>
<accession>A0A1R1F5H8</accession>
<feature type="binding site" evidence="3">
    <location>
        <position position="139"/>
    </location>
    <ligand>
        <name>a divalent metal cation</name>
        <dbReference type="ChEBI" id="CHEBI:60240"/>
    </ligand>
</feature>
<dbReference type="STRING" id="297318.BK138_10115"/>
<dbReference type="Pfam" id="PF05163">
    <property type="entry name" value="DinB"/>
    <property type="match status" value="1"/>
</dbReference>
<dbReference type="PANTHER" id="PTHR37302:SF1">
    <property type="entry name" value="PROTEIN DINB"/>
    <property type="match status" value="1"/>
</dbReference>
<dbReference type="InterPro" id="IPR034660">
    <property type="entry name" value="DinB/YfiT-like"/>
</dbReference>
<organism evidence="4 5">
    <name type="scientific">Paenibacillus rhizosphaerae</name>
    <dbReference type="NCBI Taxonomy" id="297318"/>
    <lineage>
        <taxon>Bacteria</taxon>
        <taxon>Bacillati</taxon>
        <taxon>Bacillota</taxon>
        <taxon>Bacilli</taxon>
        <taxon>Bacillales</taxon>
        <taxon>Paenibacillaceae</taxon>
        <taxon>Paenibacillus</taxon>
    </lineage>
</organism>
<name>A0A1R1F5H8_9BACL</name>
<evidence type="ECO:0000256" key="2">
    <source>
        <dbReference type="ARBA" id="ARBA00022723"/>
    </source>
</evidence>
<keyword evidence="2 3" id="KW-0479">Metal-binding</keyword>